<organism evidence="2">
    <name type="scientific">hydrothermal vent metagenome</name>
    <dbReference type="NCBI Taxonomy" id="652676"/>
    <lineage>
        <taxon>unclassified sequences</taxon>
        <taxon>metagenomes</taxon>
        <taxon>ecological metagenomes</taxon>
    </lineage>
</organism>
<dbReference type="Gene3D" id="3.10.50.40">
    <property type="match status" value="1"/>
</dbReference>
<proteinExistence type="predicted"/>
<evidence type="ECO:0000313" key="3">
    <source>
        <dbReference type="EMBL" id="SFV75198.1"/>
    </source>
</evidence>
<evidence type="ECO:0000259" key="1">
    <source>
        <dbReference type="Pfam" id="PF13145"/>
    </source>
</evidence>
<dbReference type="Gene3D" id="1.10.4030.10">
    <property type="entry name" value="Porin chaperone SurA, peptide-binding domain"/>
    <property type="match status" value="1"/>
</dbReference>
<feature type="domain" description="PpiC" evidence="1">
    <location>
        <begin position="86"/>
        <end position="211"/>
    </location>
</feature>
<evidence type="ECO:0000313" key="2">
    <source>
        <dbReference type="EMBL" id="SFV53545.1"/>
    </source>
</evidence>
<dbReference type="EMBL" id="FPHB01000022">
    <property type="protein sequence ID" value="SFV53545.1"/>
    <property type="molecule type" value="Genomic_DNA"/>
</dbReference>
<dbReference type="InterPro" id="IPR000297">
    <property type="entry name" value="PPIase_PpiC"/>
</dbReference>
<reference evidence="2" key="1">
    <citation type="submission" date="2016-10" db="EMBL/GenBank/DDBJ databases">
        <authorList>
            <person name="de Groot N.N."/>
        </authorList>
    </citation>
    <scope>NUCLEOTIDE SEQUENCE</scope>
</reference>
<name>A0A1W1BJ84_9ZZZZ</name>
<dbReference type="EMBL" id="FPHP01000022">
    <property type="protein sequence ID" value="SFV75198.1"/>
    <property type="molecule type" value="Genomic_DNA"/>
</dbReference>
<sequence>MYGYYDIKNPPQTNIYEIKIDPKTLIQNKKVDKAYLNVLIQQKFYKEVLLNEAYALNLYKTDPIITKRLLNKMDQIIANTQKVHEPTEDELKKYYHKNQSDYSVVSSLSFTQIFLGDISNEEAKEKLKMLQRLDLNASVAPYFSQKFSHPLVMQNISFNDIKKIYGNYFAFKLFLYKKGRWQGVLQSSFGKHLIYITEKNAINPLPFEEVQERVYNDFIQEQRDKIWFDSFKKISKNYKLKIE</sequence>
<protein>
    <recommendedName>
        <fullName evidence="1">PpiC domain-containing protein</fullName>
    </recommendedName>
</protein>
<dbReference type="GO" id="GO:0003755">
    <property type="term" value="F:peptidyl-prolyl cis-trans isomerase activity"/>
    <property type="evidence" value="ECO:0007669"/>
    <property type="project" value="InterPro"/>
</dbReference>
<dbReference type="AlphaFoldDB" id="A0A1W1BJ84"/>
<dbReference type="Pfam" id="PF13145">
    <property type="entry name" value="Rotamase_2"/>
    <property type="match status" value="1"/>
</dbReference>
<accession>A0A1W1BJ84</accession>
<gene>
    <name evidence="3" type="ORF">MNB_SM-3-245</name>
    <name evidence="2" type="ORF">MNB_SM-7-936</name>
</gene>
<dbReference type="InterPro" id="IPR046357">
    <property type="entry name" value="PPIase_dom_sf"/>
</dbReference>